<comment type="caution">
    <text evidence="1">The sequence shown here is derived from an EMBL/GenBank/DDBJ whole genome shotgun (WGS) entry which is preliminary data.</text>
</comment>
<reference evidence="1 2" key="1">
    <citation type="journal article" date="2017" name="Curr. Biol.">
        <title>The Evolution of Venom by Co-option of Single-Copy Genes.</title>
        <authorList>
            <person name="Martinson E.O."/>
            <person name="Mrinalini"/>
            <person name="Kelkar Y.D."/>
            <person name="Chang C.H."/>
            <person name="Werren J.H."/>
        </authorList>
    </citation>
    <scope>NUCLEOTIDE SEQUENCE [LARGE SCALE GENOMIC DNA]</scope>
    <source>
        <strain evidence="1 2">Alberta</strain>
        <tissue evidence="1">Whole body</tissue>
    </source>
</reference>
<dbReference type="Proteomes" id="UP000215335">
    <property type="component" value="Unassembled WGS sequence"/>
</dbReference>
<keyword evidence="2" id="KW-1185">Reference proteome</keyword>
<sequence length="106" mass="12579">MATFHILEYQKRNSMEWIYMADSSRIFKVGSLHLNNLQSSLRLKAESHDAKYICTLLKIRTLFEHKSVKNYSPYMQLSTIKQHLHLKKIAWYPMNHPGSPPKFDKK</sequence>
<dbReference type="EMBL" id="NNAY01002063">
    <property type="protein sequence ID" value="OXU22194.1"/>
    <property type="molecule type" value="Genomic_DNA"/>
</dbReference>
<protein>
    <submittedName>
        <fullName evidence="1">Uncharacterized protein</fullName>
    </submittedName>
</protein>
<evidence type="ECO:0000313" key="2">
    <source>
        <dbReference type="Proteomes" id="UP000215335"/>
    </source>
</evidence>
<name>A0A232EV14_9HYME</name>
<accession>A0A232EV14</accession>
<organism evidence="1 2">
    <name type="scientific">Trichomalopsis sarcophagae</name>
    <dbReference type="NCBI Taxonomy" id="543379"/>
    <lineage>
        <taxon>Eukaryota</taxon>
        <taxon>Metazoa</taxon>
        <taxon>Ecdysozoa</taxon>
        <taxon>Arthropoda</taxon>
        <taxon>Hexapoda</taxon>
        <taxon>Insecta</taxon>
        <taxon>Pterygota</taxon>
        <taxon>Neoptera</taxon>
        <taxon>Endopterygota</taxon>
        <taxon>Hymenoptera</taxon>
        <taxon>Apocrita</taxon>
        <taxon>Proctotrupomorpha</taxon>
        <taxon>Chalcidoidea</taxon>
        <taxon>Pteromalidae</taxon>
        <taxon>Pteromalinae</taxon>
        <taxon>Trichomalopsis</taxon>
    </lineage>
</organism>
<dbReference type="AlphaFoldDB" id="A0A232EV14"/>
<evidence type="ECO:0000313" key="1">
    <source>
        <dbReference type="EMBL" id="OXU22194.1"/>
    </source>
</evidence>
<proteinExistence type="predicted"/>
<gene>
    <name evidence="1" type="ORF">TSAR_013658</name>
</gene>